<name>X1D912_9ZZZZ</name>
<dbReference type="EMBL" id="BART01020587">
    <property type="protein sequence ID" value="GAH04790.1"/>
    <property type="molecule type" value="Genomic_DNA"/>
</dbReference>
<organism evidence="2">
    <name type="scientific">marine sediment metagenome</name>
    <dbReference type="NCBI Taxonomy" id="412755"/>
    <lineage>
        <taxon>unclassified sequences</taxon>
        <taxon>metagenomes</taxon>
        <taxon>ecological metagenomes</taxon>
    </lineage>
</organism>
<dbReference type="Pfam" id="PF01012">
    <property type="entry name" value="ETF"/>
    <property type="match status" value="1"/>
</dbReference>
<dbReference type="PANTHER" id="PTHR21294">
    <property type="entry name" value="ELECTRON TRANSFER FLAVOPROTEIN BETA-SUBUNIT"/>
    <property type="match status" value="1"/>
</dbReference>
<feature type="non-terminal residue" evidence="2">
    <location>
        <position position="113"/>
    </location>
</feature>
<evidence type="ECO:0000313" key="2">
    <source>
        <dbReference type="EMBL" id="GAH04790.1"/>
    </source>
</evidence>
<dbReference type="AlphaFoldDB" id="X1D912"/>
<protein>
    <recommendedName>
        <fullName evidence="1">Electron transfer flavoprotein alpha/beta-subunit N-terminal domain-containing protein</fullName>
    </recommendedName>
</protein>
<comment type="caution">
    <text evidence="2">The sequence shown here is derived from an EMBL/GenBank/DDBJ whole genome shotgun (WGS) entry which is preliminary data.</text>
</comment>
<dbReference type="InterPro" id="IPR012255">
    <property type="entry name" value="ETF_b"/>
</dbReference>
<dbReference type="PANTHER" id="PTHR21294:SF17">
    <property type="entry name" value="PROTEIN FIXA"/>
    <property type="match status" value="1"/>
</dbReference>
<gene>
    <name evidence="2" type="ORF">S01H4_38200</name>
</gene>
<feature type="domain" description="Electron transfer flavoprotein alpha/beta-subunit N-terminal" evidence="1">
    <location>
        <begin position="28"/>
        <end position="111"/>
    </location>
</feature>
<proteinExistence type="predicted"/>
<dbReference type="Gene3D" id="3.40.50.620">
    <property type="entry name" value="HUPs"/>
    <property type="match status" value="1"/>
</dbReference>
<dbReference type="GO" id="GO:0009055">
    <property type="term" value="F:electron transfer activity"/>
    <property type="evidence" value="ECO:0007669"/>
    <property type="project" value="InterPro"/>
</dbReference>
<accession>X1D912</accession>
<dbReference type="InterPro" id="IPR014730">
    <property type="entry name" value="ETF_a/b_N"/>
</dbReference>
<sequence length="113" mass="12293">MGDLHIVVCVKIVPKPEEIRVDPEANLLLREGVRSEINPPDMNALEMALTLKDQFGARVDILSMGPPSFEPNLRVALAMGCDHIYLLSDRAFSGADTLATTYSLAKGIEKITG</sequence>
<dbReference type="SUPFAM" id="SSF52402">
    <property type="entry name" value="Adenine nucleotide alpha hydrolases-like"/>
    <property type="match status" value="1"/>
</dbReference>
<evidence type="ECO:0000259" key="1">
    <source>
        <dbReference type="Pfam" id="PF01012"/>
    </source>
</evidence>
<dbReference type="InterPro" id="IPR014729">
    <property type="entry name" value="Rossmann-like_a/b/a_fold"/>
</dbReference>
<reference evidence="2" key="1">
    <citation type="journal article" date="2014" name="Front. Microbiol.">
        <title>High frequency of phylogenetically diverse reductive dehalogenase-homologous genes in deep subseafloor sedimentary metagenomes.</title>
        <authorList>
            <person name="Kawai M."/>
            <person name="Futagami T."/>
            <person name="Toyoda A."/>
            <person name="Takaki Y."/>
            <person name="Nishi S."/>
            <person name="Hori S."/>
            <person name="Arai W."/>
            <person name="Tsubouchi T."/>
            <person name="Morono Y."/>
            <person name="Uchiyama I."/>
            <person name="Ito T."/>
            <person name="Fujiyama A."/>
            <person name="Inagaki F."/>
            <person name="Takami H."/>
        </authorList>
    </citation>
    <scope>NUCLEOTIDE SEQUENCE</scope>
    <source>
        <strain evidence="2">Expedition CK06-06</strain>
    </source>
</reference>